<feature type="region of interest" description="Disordered" evidence="1">
    <location>
        <begin position="1"/>
        <end position="89"/>
    </location>
</feature>
<dbReference type="GO" id="GO:0032196">
    <property type="term" value="P:transposition"/>
    <property type="evidence" value="ECO:0007669"/>
    <property type="project" value="InterPro"/>
</dbReference>
<dbReference type="PANTHER" id="PTHR33157">
    <property type="entry name" value="AUTONOMOUS TRANSPOSABLE ELEMENT EN-1 MOSAIC PROTEIN-RELATED"/>
    <property type="match status" value="1"/>
</dbReference>
<organism evidence="2 3">
    <name type="scientific">Oryza sativa subsp. japonica</name>
    <name type="common">Rice</name>
    <dbReference type="NCBI Taxonomy" id="39947"/>
    <lineage>
        <taxon>Eukaryota</taxon>
        <taxon>Viridiplantae</taxon>
        <taxon>Streptophyta</taxon>
        <taxon>Embryophyta</taxon>
        <taxon>Tracheophyta</taxon>
        <taxon>Spermatophyta</taxon>
        <taxon>Magnoliopsida</taxon>
        <taxon>Liliopsida</taxon>
        <taxon>Poales</taxon>
        <taxon>Poaceae</taxon>
        <taxon>BOP clade</taxon>
        <taxon>Oryzoideae</taxon>
        <taxon>Oryzeae</taxon>
        <taxon>Oryzinae</taxon>
        <taxon>Oryza</taxon>
        <taxon>Oryza sativa</taxon>
    </lineage>
</organism>
<feature type="compositionally biased region" description="Basic and acidic residues" evidence="1">
    <location>
        <begin position="264"/>
        <end position="278"/>
    </location>
</feature>
<feature type="compositionally biased region" description="Polar residues" evidence="1">
    <location>
        <begin position="17"/>
        <end position="55"/>
    </location>
</feature>
<evidence type="ECO:0000313" key="3">
    <source>
        <dbReference type="Proteomes" id="UP000000763"/>
    </source>
</evidence>
<dbReference type="AlphaFoldDB" id="Q6EQV2"/>
<feature type="compositionally biased region" description="Basic residues" evidence="1">
    <location>
        <begin position="1"/>
        <end position="15"/>
    </location>
</feature>
<feature type="compositionally biased region" description="Polar residues" evidence="1">
    <location>
        <begin position="397"/>
        <end position="406"/>
    </location>
</feature>
<feature type="compositionally biased region" description="Polar residues" evidence="1">
    <location>
        <begin position="457"/>
        <end position="480"/>
    </location>
</feature>
<dbReference type="PANTHER" id="PTHR33157:SF5">
    <property type="entry name" value="OS09G0314100 PROTEIN"/>
    <property type="match status" value="1"/>
</dbReference>
<feature type="region of interest" description="Disordered" evidence="1">
    <location>
        <begin position="264"/>
        <end position="290"/>
    </location>
</feature>
<gene>
    <name evidence="2" type="primary">OSJNBb0075E08.22</name>
</gene>
<reference evidence="3" key="2">
    <citation type="journal article" date="2008" name="Nucleic Acids Res.">
        <title>The rice annotation project database (RAP-DB): 2008 update.</title>
        <authorList>
            <consortium name="The rice annotation project (RAP)"/>
        </authorList>
    </citation>
    <scope>GENOME REANNOTATION</scope>
    <source>
        <strain evidence="3">cv. Nipponbare</strain>
    </source>
</reference>
<dbReference type="Proteomes" id="UP000000763">
    <property type="component" value="Chromosome 2"/>
</dbReference>
<evidence type="ECO:0000256" key="1">
    <source>
        <dbReference type="SAM" id="MobiDB-lite"/>
    </source>
</evidence>
<dbReference type="InterPro" id="IPR039266">
    <property type="entry name" value="EN-1/SPM"/>
</dbReference>
<reference evidence="3" key="1">
    <citation type="journal article" date="2005" name="Nature">
        <title>The map-based sequence of the rice genome.</title>
        <authorList>
            <consortium name="International rice genome sequencing project (IRGSP)"/>
            <person name="Matsumoto T."/>
            <person name="Wu J."/>
            <person name="Kanamori H."/>
            <person name="Katayose Y."/>
            <person name="Fujisawa M."/>
            <person name="Namiki N."/>
            <person name="Mizuno H."/>
            <person name="Yamamoto K."/>
            <person name="Antonio B.A."/>
            <person name="Baba T."/>
            <person name="Sakata K."/>
            <person name="Nagamura Y."/>
            <person name="Aoki H."/>
            <person name="Arikawa K."/>
            <person name="Arita K."/>
            <person name="Bito T."/>
            <person name="Chiden Y."/>
            <person name="Fujitsuka N."/>
            <person name="Fukunaka R."/>
            <person name="Hamada M."/>
            <person name="Harada C."/>
            <person name="Hayashi A."/>
            <person name="Hijishita S."/>
            <person name="Honda M."/>
            <person name="Hosokawa S."/>
            <person name="Ichikawa Y."/>
            <person name="Idonuma A."/>
            <person name="Iijima M."/>
            <person name="Ikeda M."/>
            <person name="Ikeno M."/>
            <person name="Ito K."/>
            <person name="Ito S."/>
            <person name="Ito T."/>
            <person name="Ito Y."/>
            <person name="Ito Y."/>
            <person name="Iwabuchi A."/>
            <person name="Kamiya K."/>
            <person name="Karasawa W."/>
            <person name="Kurita K."/>
            <person name="Katagiri S."/>
            <person name="Kikuta A."/>
            <person name="Kobayashi H."/>
            <person name="Kobayashi N."/>
            <person name="Machita K."/>
            <person name="Maehara T."/>
            <person name="Masukawa M."/>
            <person name="Mizubayashi T."/>
            <person name="Mukai Y."/>
            <person name="Nagasaki H."/>
            <person name="Nagata Y."/>
            <person name="Naito S."/>
            <person name="Nakashima M."/>
            <person name="Nakama Y."/>
            <person name="Nakamichi Y."/>
            <person name="Nakamura M."/>
            <person name="Meguro A."/>
            <person name="Negishi M."/>
            <person name="Ohta I."/>
            <person name="Ohta T."/>
            <person name="Okamoto M."/>
            <person name="Ono N."/>
            <person name="Saji S."/>
            <person name="Sakaguchi M."/>
            <person name="Sakai K."/>
            <person name="Shibata M."/>
            <person name="Shimokawa T."/>
            <person name="Song J."/>
            <person name="Takazaki Y."/>
            <person name="Terasawa K."/>
            <person name="Tsugane M."/>
            <person name="Tsuji K."/>
            <person name="Ueda S."/>
            <person name="Waki K."/>
            <person name="Yamagata H."/>
            <person name="Yamamoto M."/>
            <person name="Yamamoto S."/>
            <person name="Yamane H."/>
            <person name="Yoshiki S."/>
            <person name="Yoshihara R."/>
            <person name="Yukawa K."/>
            <person name="Zhong H."/>
            <person name="Yano M."/>
            <person name="Yuan Q."/>
            <person name="Ouyang S."/>
            <person name="Liu J."/>
            <person name="Jones K.M."/>
            <person name="Gansberger K."/>
            <person name="Moffat K."/>
            <person name="Hill J."/>
            <person name="Bera J."/>
            <person name="Fadrosh D."/>
            <person name="Jin S."/>
            <person name="Johri S."/>
            <person name="Kim M."/>
            <person name="Overton L."/>
            <person name="Reardon M."/>
            <person name="Tsitrin T."/>
            <person name="Vuong H."/>
            <person name="Weaver B."/>
            <person name="Ciecko A."/>
            <person name="Tallon L."/>
            <person name="Jackson J."/>
            <person name="Pai G."/>
            <person name="Aken S.V."/>
            <person name="Utterback T."/>
            <person name="Reidmuller S."/>
            <person name="Feldblyum T."/>
            <person name="Hsiao J."/>
            <person name="Zismann V."/>
            <person name="Iobst S."/>
            <person name="de Vazeille A.R."/>
            <person name="Buell C.R."/>
            <person name="Ying K."/>
            <person name="Li Y."/>
            <person name="Lu T."/>
            <person name="Huang Y."/>
            <person name="Zhao Q."/>
            <person name="Feng Q."/>
            <person name="Zhang L."/>
            <person name="Zhu J."/>
            <person name="Weng Q."/>
            <person name="Mu J."/>
            <person name="Lu Y."/>
            <person name="Fan D."/>
            <person name="Liu Y."/>
            <person name="Guan J."/>
            <person name="Zhang Y."/>
            <person name="Yu S."/>
            <person name="Liu X."/>
            <person name="Zhang Y."/>
            <person name="Hong G."/>
            <person name="Han B."/>
            <person name="Choisne N."/>
            <person name="Demange N."/>
            <person name="Orjeda G."/>
            <person name="Samain S."/>
            <person name="Cattolico L."/>
            <person name="Pelletier E."/>
            <person name="Couloux A."/>
            <person name="Segurens B."/>
            <person name="Wincker P."/>
            <person name="D'Hont A."/>
            <person name="Scarpelli C."/>
            <person name="Weissenbach J."/>
            <person name="Salanoubat M."/>
            <person name="Quetier F."/>
            <person name="Yu Y."/>
            <person name="Kim H.R."/>
            <person name="Rambo T."/>
            <person name="Currie J."/>
            <person name="Collura K."/>
            <person name="Luo M."/>
            <person name="Yang T."/>
            <person name="Ammiraju J.S.S."/>
            <person name="Engler F."/>
            <person name="Soderlund C."/>
            <person name="Wing R.A."/>
            <person name="Palmer L.E."/>
            <person name="de la Bastide M."/>
            <person name="Spiegel L."/>
            <person name="Nascimento L."/>
            <person name="Zutavern T."/>
            <person name="O'Shaughnessy A."/>
            <person name="Dike S."/>
            <person name="Dedhia N."/>
            <person name="Preston R."/>
            <person name="Balija V."/>
            <person name="McCombie W.R."/>
            <person name="Chow T."/>
            <person name="Chen H."/>
            <person name="Chung M."/>
            <person name="Chen C."/>
            <person name="Shaw J."/>
            <person name="Wu H."/>
            <person name="Hsiao K."/>
            <person name="Chao Y."/>
            <person name="Chu M."/>
            <person name="Cheng C."/>
            <person name="Hour A."/>
            <person name="Lee P."/>
            <person name="Lin S."/>
            <person name="Lin Y."/>
            <person name="Liou J."/>
            <person name="Liu S."/>
            <person name="Hsing Y."/>
            <person name="Raghuvanshi S."/>
            <person name="Mohanty A."/>
            <person name="Bharti A.K."/>
            <person name="Gaur A."/>
            <person name="Gupta V."/>
            <person name="Kumar D."/>
            <person name="Ravi V."/>
            <person name="Vij S."/>
            <person name="Kapur A."/>
            <person name="Khurana P."/>
            <person name="Khurana P."/>
            <person name="Khurana J.P."/>
            <person name="Tyagi A.K."/>
            <person name="Gaikwad K."/>
            <person name="Singh A."/>
            <person name="Dalal V."/>
            <person name="Srivastava S."/>
            <person name="Dixit A."/>
            <person name="Pal A.K."/>
            <person name="Ghazi I.A."/>
            <person name="Yadav M."/>
            <person name="Pandit A."/>
            <person name="Bhargava A."/>
            <person name="Sureshbabu K."/>
            <person name="Batra K."/>
            <person name="Sharma T.R."/>
            <person name="Mohapatra T."/>
            <person name="Singh N.K."/>
            <person name="Messing J."/>
            <person name="Nelson A.B."/>
            <person name="Fuks G."/>
            <person name="Kavchok S."/>
            <person name="Keizer G."/>
            <person name="Linton E."/>
            <person name="Llaca V."/>
            <person name="Song R."/>
            <person name="Tanyolac B."/>
            <person name="Young S."/>
            <person name="Ho-Il K."/>
            <person name="Hahn J.H."/>
            <person name="Sangsakoo G."/>
            <person name="Vanavichit A."/>
            <person name="de Mattos Luiz.A.T."/>
            <person name="Zimmer P.D."/>
            <person name="Malone G."/>
            <person name="Dellagostin O."/>
            <person name="de Oliveira A.C."/>
            <person name="Bevan M."/>
            <person name="Bancroft I."/>
            <person name="Minx P."/>
            <person name="Cordum H."/>
            <person name="Wilson R."/>
            <person name="Cheng Z."/>
            <person name="Jin W."/>
            <person name="Jiang J."/>
            <person name="Leong S.A."/>
            <person name="Iwama H."/>
            <person name="Gojobori T."/>
            <person name="Itoh T."/>
            <person name="Niimura Y."/>
            <person name="Fujii Y."/>
            <person name="Habara T."/>
            <person name="Sakai H."/>
            <person name="Sato Y."/>
            <person name="Wilson G."/>
            <person name="Kumar K."/>
            <person name="McCouch S."/>
            <person name="Juretic N."/>
            <person name="Hoen D."/>
            <person name="Wright S."/>
            <person name="Bruskiewich R."/>
            <person name="Bureau T."/>
            <person name="Miyao A."/>
            <person name="Hirochika H."/>
            <person name="Nishikawa T."/>
            <person name="Kadowaki K."/>
            <person name="Sugiura M."/>
            <person name="Burr B."/>
            <person name="Sasaki T."/>
        </authorList>
    </citation>
    <scope>NUCLEOTIDE SEQUENCE [LARGE SCALE GENOMIC DNA]</scope>
    <source>
        <strain evidence="3">cv. Nipponbare</strain>
    </source>
</reference>
<dbReference type="EMBL" id="AP005653">
    <property type="protein sequence ID" value="BAD28968.1"/>
    <property type="molecule type" value="Genomic_DNA"/>
</dbReference>
<evidence type="ECO:0000313" key="2">
    <source>
        <dbReference type="EMBL" id="BAD28968.1"/>
    </source>
</evidence>
<feature type="compositionally biased region" description="Basic and acidic residues" evidence="1">
    <location>
        <begin position="407"/>
        <end position="429"/>
    </location>
</feature>
<feature type="region of interest" description="Disordered" evidence="1">
    <location>
        <begin position="389"/>
        <end position="480"/>
    </location>
</feature>
<protein>
    <submittedName>
        <fullName evidence="2">Uncharacterized protein</fullName>
    </submittedName>
</protein>
<name>Q6EQV2_ORYSJ</name>
<sequence>MNNLRHRSLASKKRPASQLSNTSSANGASSRSVPSTNGTQVNPANSNAEGQSQGSHRAITEQAEQQARQRGRKERSRTSLAVPRPGRKVGLIPRGEMQFKYVNCHAAEYKYTSQLGVILKREYPGTVKDLDNDGRIIRSRPALHWADYYLKENEEYGETCAERVVNEFWRLFSTREELKAEANRVLQQYANKRVNDMMYQLRVDAVKLYFFKVRGEKIKDEVARTIELSDEEYLLARVEWVSESDWPSLCHHWDTEQYLEKRKKAQDSRLQSEDDSRNRGGSRPFTETQQWLAHDFGPEKATGLNTFGVMKSGAKNVDSTGTHGRIDNQKAEKIMADYTAVTSSGTQGDSDGHELDPKALYSICNGLPHGRLPIGNGAVSKSTVIAAGKETAPRPSTPSANQTLRNENLKLTRENAEHRRRMDSNERLIRTGVEPPSEEDVVPPANEDLMSPAHVQRTGSSHAGSQQEAENDGTTDTNMGSEENVVCEVNIGCEANNGCNRNQVCSSGRAIAA</sequence>
<accession>Q6EQV2</accession>
<proteinExistence type="predicted"/>